<sequence>MRASAFLAIAAAAITLAAMPARADTVEITAVTDMSEPSGTITSSNTMSFTGTEKIMFKVMGKTCTWVGSAAGSVPKGCNYGLTVNMSTGKLSDPTSLDNPVCTQTSDMLANCK</sequence>
<dbReference type="RefSeq" id="WP_184043228.1">
    <property type="nucleotide sequence ID" value="NZ_JACIGK010000007.1"/>
</dbReference>
<keyword evidence="3" id="KW-1185">Reference proteome</keyword>
<keyword evidence="1" id="KW-0732">Signal</keyword>
<proteinExistence type="predicted"/>
<dbReference type="EMBL" id="JACIGK010000007">
    <property type="protein sequence ID" value="MBB4265604.1"/>
    <property type="molecule type" value="Genomic_DNA"/>
</dbReference>
<evidence type="ECO:0000313" key="2">
    <source>
        <dbReference type="EMBL" id="MBB4265604.1"/>
    </source>
</evidence>
<protein>
    <submittedName>
        <fullName evidence="2">Uncharacterized protein</fullName>
    </submittedName>
</protein>
<gene>
    <name evidence="2" type="ORF">GGD89_001226</name>
</gene>
<evidence type="ECO:0000313" key="3">
    <source>
        <dbReference type="Proteomes" id="UP000554286"/>
    </source>
</evidence>
<evidence type="ECO:0000256" key="1">
    <source>
        <dbReference type="SAM" id="SignalP"/>
    </source>
</evidence>
<feature type="signal peptide" evidence="1">
    <location>
        <begin position="1"/>
        <end position="23"/>
    </location>
</feature>
<dbReference type="AlphaFoldDB" id="A0A7W6RCR9"/>
<feature type="chain" id="PRO_5031546676" evidence="1">
    <location>
        <begin position="24"/>
        <end position="113"/>
    </location>
</feature>
<accession>A0A7W6RCR9</accession>
<dbReference type="Proteomes" id="UP000554286">
    <property type="component" value="Unassembled WGS sequence"/>
</dbReference>
<comment type="caution">
    <text evidence="2">The sequence shown here is derived from an EMBL/GenBank/DDBJ whole genome shotgun (WGS) entry which is preliminary data.</text>
</comment>
<name>A0A7W6RCR9_9PROT</name>
<reference evidence="2 3" key="1">
    <citation type="submission" date="2020-08" db="EMBL/GenBank/DDBJ databases">
        <title>Genome sequencing of Purple Non-Sulfur Bacteria from various extreme environments.</title>
        <authorList>
            <person name="Mayer M."/>
        </authorList>
    </citation>
    <scope>NUCLEOTIDE SEQUENCE [LARGE SCALE GENOMIC DNA]</scope>
    <source>
        <strain evidence="2 3">JA131</strain>
    </source>
</reference>
<organism evidence="2 3">
    <name type="scientific">Roseospira visakhapatnamensis</name>
    <dbReference type="NCBI Taxonomy" id="390880"/>
    <lineage>
        <taxon>Bacteria</taxon>
        <taxon>Pseudomonadati</taxon>
        <taxon>Pseudomonadota</taxon>
        <taxon>Alphaproteobacteria</taxon>
        <taxon>Rhodospirillales</taxon>
        <taxon>Rhodospirillaceae</taxon>
        <taxon>Roseospira</taxon>
    </lineage>
</organism>